<dbReference type="AlphaFoldDB" id="A0A833RMG1"/>
<comment type="caution">
    <text evidence="1">The sequence shown here is derived from an EMBL/GenBank/DDBJ whole genome shotgun (WGS) entry which is preliminary data.</text>
</comment>
<evidence type="ECO:0000313" key="2">
    <source>
        <dbReference type="Proteomes" id="UP000655588"/>
    </source>
</evidence>
<sequence length="111" mass="12859">MNCELSSKDVFVAYCCFPCLASLDKESTSMNRNFIAQLIDNVLLLQVNQILAYRTEILNHLFYTCRLLTILRSKNIQQCWNTNIERLRKSLGCVTSLLTKIRSFITILHIV</sequence>
<dbReference type="EMBL" id="WNWW01000312">
    <property type="protein sequence ID" value="KAF3426534.1"/>
    <property type="molecule type" value="Genomic_DNA"/>
</dbReference>
<gene>
    <name evidence="1" type="ORF">E2986_12080</name>
</gene>
<reference evidence="1" key="1">
    <citation type="submission" date="2019-11" db="EMBL/GenBank/DDBJ databases">
        <title>The nuclear and mitochondrial genomes of Frieseomelitta varia - a highly eusocial stingless bee (Meliponini) with a permanently sterile worker caste.</title>
        <authorList>
            <person name="Freitas F.C.P."/>
            <person name="Lourenco A.P."/>
            <person name="Nunes F.M.F."/>
            <person name="Paschoal A.R."/>
            <person name="Abreu F.C.P."/>
            <person name="Barbin F.O."/>
            <person name="Bataglia L."/>
            <person name="Cardoso-Junior C.A.M."/>
            <person name="Cervoni M.S."/>
            <person name="Silva S.R."/>
            <person name="Dalarmi F."/>
            <person name="Del Lama M.A."/>
            <person name="Depintor T.S."/>
            <person name="Ferreira K.M."/>
            <person name="Goria P.S."/>
            <person name="Jaskot M.C."/>
            <person name="Lago D.C."/>
            <person name="Luna-Lucena D."/>
            <person name="Moda L.M."/>
            <person name="Nascimento L."/>
            <person name="Pedrino M."/>
            <person name="Rabico F.O."/>
            <person name="Sanches F.C."/>
            <person name="Santos D.E."/>
            <person name="Santos C.G."/>
            <person name="Vieira J."/>
            <person name="Lopes T.F."/>
            <person name="Barchuk A.R."/>
            <person name="Hartfelder K."/>
            <person name="Simoes Z.L.P."/>
            <person name="Bitondi M.M.G."/>
            <person name="Pinheiro D.G."/>
        </authorList>
    </citation>
    <scope>NUCLEOTIDE SEQUENCE</scope>
    <source>
        <strain evidence="1">USP_RPSP 00005682</strain>
        <tissue evidence="1">Whole individual</tissue>
    </source>
</reference>
<evidence type="ECO:0000313" key="1">
    <source>
        <dbReference type="EMBL" id="KAF3426534.1"/>
    </source>
</evidence>
<accession>A0A833RMG1</accession>
<proteinExistence type="predicted"/>
<protein>
    <submittedName>
        <fullName evidence="1">Uncharacterized protein</fullName>
    </submittedName>
</protein>
<dbReference type="Proteomes" id="UP000655588">
    <property type="component" value="Unassembled WGS sequence"/>
</dbReference>
<keyword evidence="2" id="KW-1185">Reference proteome</keyword>
<name>A0A833RMG1_9HYME</name>
<organism evidence="1 2">
    <name type="scientific">Frieseomelitta varia</name>
    <dbReference type="NCBI Taxonomy" id="561572"/>
    <lineage>
        <taxon>Eukaryota</taxon>
        <taxon>Metazoa</taxon>
        <taxon>Ecdysozoa</taxon>
        <taxon>Arthropoda</taxon>
        <taxon>Hexapoda</taxon>
        <taxon>Insecta</taxon>
        <taxon>Pterygota</taxon>
        <taxon>Neoptera</taxon>
        <taxon>Endopterygota</taxon>
        <taxon>Hymenoptera</taxon>
        <taxon>Apocrita</taxon>
        <taxon>Aculeata</taxon>
        <taxon>Apoidea</taxon>
        <taxon>Anthophila</taxon>
        <taxon>Apidae</taxon>
        <taxon>Frieseomelitta</taxon>
    </lineage>
</organism>